<name>G8ZLP1_TORDE</name>
<dbReference type="InterPro" id="IPR013252">
    <property type="entry name" value="Ndc80_Spc24"/>
</dbReference>
<evidence type="ECO:0000256" key="5">
    <source>
        <dbReference type="ARBA" id="ARBA00022838"/>
    </source>
</evidence>
<dbReference type="Pfam" id="PF08286">
    <property type="entry name" value="Spc24"/>
    <property type="match status" value="1"/>
</dbReference>
<accession>G8ZLP1</accession>
<dbReference type="GeneID" id="11503094"/>
<keyword evidence="4 10" id="KW-0498">Mitosis</keyword>
<dbReference type="GO" id="GO:0031134">
    <property type="term" value="P:sister chromatid biorientation"/>
    <property type="evidence" value="ECO:0007669"/>
    <property type="project" value="EnsemblFungi"/>
</dbReference>
<dbReference type="GO" id="GO:0051301">
    <property type="term" value="P:cell division"/>
    <property type="evidence" value="ECO:0007669"/>
    <property type="project" value="UniProtKB-UniRule"/>
</dbReference>
<dbReference type="GO" id="GO:0042802">
    <property type="term" value="F:identical protein binding"/>
    <property type="evidence" value="ECO:0007669"/>
    <property type="project" value="EnsemblFungi"/>
</dbReference>
<evidence type="ECO:0000256" key="7">
    <source>
        <dbReference type="ARBA" id="ARBA00023242"/>
    </source>
</evidence>
<dbReference type="Proteomes" id="UP000005627">
    <property type="component" value="Chromosome 1"/>
</dbReference>
<evidence type="ECO:0000256" key="8">
    <source>
        <dbReference type="ARBA" id="ARBA00023306"/>
    </source>
</evidence>
<protein>
    <recommendedName>
        <fullName evidence="10">Kinetochore protein Spc24</fullName>
    </recommendedName>
</protein>
<dbReference type="CDD" id="cd11565">
    <property type="entry name" value="RWD_Spc24"/>
    <property type="match status" value="1"/>
</dbReference>
<dbReference type="STRING" id="1076872.G8ZLP1"/>
<evidence type="ECO:0000313" key="12">
    <source>
        <dbReference type="EMBL" id="CCE89535.1"/>
    </source>
</evidence>
<reference evidence="12 13" key="1">
    <citation type="journal article" date="2011" name="Proc. Natl. Acad. Sci. U.S.A.">
        <title>Evolutionary erosion of yeast sex chromosomes by mating-type switching accidents.</title>
        <authorList>
            <person name="Gordon J.L."/>
            <person name="Armisen D."/>
            <person name="Proux-Wera E."/>
            <person name="Oheigeartaigh S.S."/>
            <person name="Byrne K.P."/>
            <person name="Wolfe K.H."/>
        </authorList>
    </citation>
    <scope>NUCLEOTIDE SEQUENCE [LARGE SCALE GENOMIC DNA]</scope>
    <source>
        <strain evidence="13">ATCC 10662 / CBS 1146 / NBRC 0425 / NCYC 2629 / NRRL Y-866</strain>
    </source>
</reference>
<comment type="similarity">
    <text evidence="1 10">Belongs to the SPC24 family.</text>
</comment>
<keyword evidence="5 10" id="KW-0995">Kinetochore</keyword>
<keyword evidence="13" id="KW-1185">Reference proteome</keyword>
<dbReference type="EMBL" id="HE616742">
    <property type="protein sequence ID" value="CCE89535.1"/>
    <property type="molecule type" value="Genomic_DNA"/>
</dbReference>
<feature type="coiled-coil region" evidence="11">
    <location>
        <begin position="41"/>
        <end position="119"/>
    </location>
</feature>
<sequence>MSNNGLLENPAELLREVRESFIIDQDVESLLTIDGKIEQIRTRSQEKLRDKKLEISRLEIQLKNSESRVNSLSKDLNQIKDESQDLVSNNDVVDFVKELDELEQSIVDLRSNLGEKVAKFVQGSEVSSNGQSLISEEALNKEVQSDILQDPEARADLLKLKLYRSLRIFIDDVNHQVMIEGNDNEINTLPLDDDLSDYFRTKYIWDRMKASR</sequence>
<dbReference type="PANTHER" id="PTHR22142:SF2">
    <property type="entry name" value="KINETOCHORE PROTEIN SPC24"/>
    <property type="match status" value="1"/>
</dbReference>
<keyword evidence="7 10" id="KW-0539">Nucleus</keyword>
<dbReference type="PANTHER" id="PTHR22142">
    <property type="match status" value="1"/>
</dbReference>
<evidence type="ECO:0000313" key="13">
    <source>
        <dbReference type="Proteomes" id="UP000005627"/>
    </source>
</evidence>
<dbReference type="GO" id="GO:0031262">
    <property type="term" value="C:Ndc80 complex"/>
    <property type="evidence" value="ECO:0007669"/>
    <property type="project" value="EnsemblFungi"/>
</dbReference>
<evidence type="ECO:0000256" key="4">
    <source>
        <dbReference type="ARBA" id="ARBA00022776"/>
    </source>
</evidence>
<comment type="function">
    <text evidence="10">Acts as a component of the essential kinetochore-associated NDC80 complex, which is required for chromosome segregation and spindle checkpoint activity.</text>
</comment>
<keyword evidence="6 11" id="KW-0175">Coiled coil</keyword>
<gene>
    <name evidence="12" type="primary">TDEL0A02030</name>
    <name evidence="12" type="ORF">TDEL_0A02030</name>
</gene>
<evidence type="ECO:0000256" key="1">
    <source>
        <dbReference type="ARBA" id="ARBA00007804"/>
    </source>
</evidence>
<evidence type="ECO:0000256" key="2">
    <source>
        <dbReference type="ARBA" id="ARBA00022454"/>
    </source>
</evidence>
<dbReference type="AlphaFoldDB" id="G8ZLP1"/>
<evidence type="ECO:0000256" key="3">
    <source>
        <dbReference type="ARBA" id="ARBA00022618"/>
    </source>
</evidence>
<dbReference type="GO" id="GO:0008017">
    <property type="term" value="F:microtubule binding"/>
    <property type="evidence" value="ECO:0007669"/>
    <property type="project" value="TreeGrafter"/>
</dbReference>
<proteinExistence type="inferred from homology"/>
<organism evidence="12 13">
    <name type="scientific">Torulaspora delbrueckii</name>
    <name type="common">Yeast</name>
    <name type="synonym">Candida colliculosa</name>
    <dbReference type="NCBI Taxonomy" id="4950"/>
    <lineage>
        <taxon>Eukaryota</taxon>
        <taxon>Fungi</taxon>
        <taxon>Dikarya</taxon>
        <taxon>Ascomycota</taxon>
        <taxon>Saccharomycotina</taxon>
        <taxon>Saccharomycetes</taxon>
        <taxon>Saccharomycetales</taxon>
        <taxon>Saccharomycetaceae</taxon>
        <taxon>Torulaspora</taxon>
    </lineage>
</organism>
<dbReference type="GO" id="GO:0005634">
    <property type="term" value="C:nucleus"/>
    <property type="evidence" value="ECO:0007669"/>
    <property type="project" value="UniProtKB-SubCell"/>
</dbReference>
<dbReference type="SUPFAM" id="SSF143026">
    <property type="entry name" value="Kinetochore globular domain"/>
    <property type="match status" value="1"/>
</dbReference>
<dbReference type="eggNOG" id="ENOG502S3GS">
    <property type="taxonomic scope" value="Eukaryota"/>
</dbReference>
<keyword evidence="9 10" id="KW-0137">Centromere</keyword>
<comment type="subcellular location">
    <subcellularLocation>
        <location evidence="10">Nucleus</location>
    </subcellularLocation>
    <subcellularLocation>
        <location evidence="10">Chromosome</location>
        <location evidence="10">Centromere</location>
        <location evidence="10">Kinetochore</location>
    </subcellularLocation>
</comment>
<dbReference type="Gene3D" id="3.30.160.430">
    <property type="match status" value="1"/>
</dbReference>
<keyword evidence="3 10" id="KW-0132">Cell division</keyword>
<dbReference type="KEGG" id="tdl:TDEL_0A02030"/>
<dbReference type="InParanoid" id="G8ZLP1"/>
<keyword evidence="8 10" id="KW-0131">Cell cycle</keyword>
<dbReference type="OrthoDB" id="3344830at2759"/>
<comment type="subunit">
    <text evidence="10">Component of the NDC80 complex.</text>
</comment>
<evidence type="ECO:0000256" key="6">
    <source>
        <dbReference type="ARBA" id="ARBA00023054"/>
    </source>
</evidence>
<dbReference type="GO" id="GO:0098653">
    <property type="term" value="P:centromere clustering"/>
    <property type="evidence" value="ECO:0007669"/>
    <property type="project" value="EnsemblFungi"/>
</dbReference>
<dbReference type="HOGENOM" id="CLU_095757_0_0_1"/>
<evidence type="ECO:0000256" key="9">
    <source>
        <dbReference type="ARBA" id="ARBA00023328"/>
    </source>
</evidence>
<evidence type="ECO:0000256" key="10">
    <source>
        <dbReference type="RuleBase" id="RU368011"/>
    </source>
</evidence>
<dbReference type="FunCoup" id="G8ZLP1">
    <property type="interactions" value="167"/>
</dbReference>
<dbReference type="InterPro" id="IPR038066">
    <property type="entry name" value="Spc24_Fungi_globular_sf"/>
</dbReference>
<evidence type="ECO:0000256" key="11">
    <source>
        <dbReference type="SAM" id="Coils"/>
    </source>
</evidence>
<dbReference type="RefSeq" id="XP_003678746.1">
    <property type="nucleotide sequence ID" value="XM_003678698.1"/>
</dbReference>
<keyword evidence="2 10" id="KW-0158">Chromosome</keyword>